<dbReference type="AlphaFoldDB" id="A0A0W0ETX7"/>
<sequence>MLFKSMPQQNPQKHSVSSPGKDAETIATASKKVGCLH</sequence>
<comment type="caution">
    <text evidence="2">The sequence shown here is derived from an EMBL/GenBank/DDBJ whole genome shotgun (WGS) entry which is preliminary data.</text>
</comment>
<evidence type="ECO:0000256" key="1">
    <source>
        <dbReference type="SAM" id="MobiDB-lite"/>
    </source>
</evidence>
<feature type="region of interest" description="Disordered" evidence="1">
    <location>
        <begin position="1"/>
        <end position="37"/>
    </location>
</feature>
<organism evidence="2 3">
    <name type="scientific">Moniliophthora roreri</name>
    <name type="common">Frosty pod rot fungus</name>
    <name type="synonym">Monilia roreri</name>
    <dbReference type="NCBI Taxonomy" id="221103"/>
    <lineage>
        <taxon>Eukaryota</taxon>
        <taxon>Fungi</taxon>
        <taxon>Dikarya</taxon>
        <taxon>Basidiomycota</taxon>
        <taxon>Agaricomycotina</taxon>
        <taxon>Agaricomycetes</taxon>
        <taxon>Agaricomycetidae</taxon>
        <taxon>Agaricales</taxon>
        <taxon>Marasmiineae</taxon>
        <taxon>Marasmiaceae</taxon>
        <taxon>Moniliophthora</taxon>
    </lineage>
</organism>
<dbReference type="Proteomes" id="UP000054988">
    <property type="component" value="Unassembled WGS sequence"/>
</dbReference>
<gene>
    <name evidence="2" type="ORF">WG66_19905</name>
</gene>
<name>A0A0W0ETX7_MONRR</name>
<protein>
    <submittedName>
        <fullName evidence="2">Uncharacterized protein</fullName>
    </submittedName>
</protein>
<reference evidence="2 3" key="1">
    <citation type="submission" date="2015-12" db="EMBL/GenBank/DDBJ databases">
        <title>Draft genome sequence of Moniliophthora roreri, the causal agent of frosty pod rot of cacao.</title>
        <authorList>
            <person name="Aime M.C."/>
            <person name="Diaz-Valderrama J.R."/>
            <person name="Kijpornyongpan T."/>
            <person name="Phillips-Mora W."/>
        </authorList>
    </citation>
    <scope>NUCLEOTIDE SEQUENCE [LARGE SCALE GENOMIC DNA]</scope>
    <source>
        <strain evidence="2 3">MCA 2952</strain>
    </source>
</reference>
<feature type="compositionally biased region" description="Polar residues" evidence="1">
    <location>
        <begin position="1"/>
        <end position="18"/>
    </location>
</feature>
<evidence type="ECO:0000313" key="3">
    <source>
        <dbReference type="Proteomes" id="UP000054988"/>
    </source>
</evidence>
<proteinExistence type="predicted"/>
<evidence type="ECO:0000313" key="2">
    <source>
        <dbReference type="EMBL" id="KTB27517.1"/>
    </source>
</evidence>
<accession>A0A0W0ETX7</accession>
<dbReference type="EMBL" id="LATX01002541">
    <property type="protein sequence ID" value="KTB27517.1"/>
    <property type="molecule type" value="Genomic_DNA"/>
</dbReference>